<comment type="similarity">
    <text evidence="4">Belongs to the TBCB family.</text>
</comment>
<protein>
    <submittedName>
        <fullName evidence="8">Cell polarity protein (Alp11)</fullName>
    </submittedName>
</protein>
<dbReference type="GO" id="GO:0005938">
    <property type="term" value="C:cell cortex"/>
    <property type="evidence" value="ECO:0007669"/>
    <property type="project" value="TreeGrafter"/>
</dbReference>
<dbReference type="Pfam" id="PF14560">
    <property type="entry name" value="Ubiquitin_2"/>
    <property type="match status" value="1"/>
</dbReference>
<evidence type="ECO:0000256" key="1">
    <source>
        <dbReference type="ARBA" id="ARBA00004496"/>
    </source>
</evidence>
<dbReference type="GO" id="GO:0035371">
    <property type="term" value="C:microtubule plus-end"/>
    <property type="evidence" value="ECO:0007669"/>
    <property type="project" value="TreeGrafter"/>
</dbReference>
<feature type="region of interest" description="Disordered" evidence="5">
    <location>
        <begin position="1"/>
        <end position="35"/>
    </location>
</feature>
<dbReference type="SMART" id="SM01052">
    <property type="entry name" value="CAP_GLY"/>
    <property type="match status" value="1"/>
</dbReference>
<dbReference type="Gene3D" id="3.10.20.90">
    <property type="entry name" value="Phosphatidylinositol 3-kinase Catalytic Subunit, Chain A, domain 1"/>
    <property type="match status" value="1"/>
</dbReference>
<dbReference type="AlphaFoldDB" id="A0A0F4YF63"/>
<dbReference type="SUPFAM" id="SSF74924">
    <property type="entry name" value="Cap-Gly domain"/>
    <property type="match status" value="1"/>
</dbReference>
<keyword evidence="2" id="KW-0963">Cytoplasm</keyword>
<name>A0A0F4YF63_RASE3</name>
<dbReference type="EMBL" id="LASV01000734">
    <property type="protein sequence ID" value="KKA16794.1"/>
    <property type="molecule type" value="Genomic_DNA"/>
</dbReference>
<keyword evidence="9" id="KW-1185">Reference proteome</keyword>
<dbReference type="GO" id="GO:0007021">
    <property type="term" value="P:tubulin complex assembly"/>
    <property type="evidence" value="ECO:0007669"/>
    <property type="project" value="InterPro"/>
</dbReference>
<accession>A0A0F4YF63</accession>
<dbReference type="RefSeq" id="XP_013323406.1">
    <property type="nucleotide sequence ID" value="XM_013467952.1"/>
</dbReference>
<comment type="subcellular location">
    <subcellularLocation>
        <location evidence="1">Cytoplasm</location>
    </subcellularLocation>
</comment>
<evidence type="ECO:0000313" key="9">
    <source>
        <dbReference type="Proteomes" id="UP000053958"/>
    </source>
</evidence>
<comment type="caution">
    <text evidence="8">The sequence shown here is derived from an EMBL/GenBank/DDBJ whole genome shotgun (WGS) entry which is preliminary data.</text>
</comment>
<dbReference type="STRING" id="1408163.A0A0F4YF63"/>
<dbReference type="PANTHER" id="PTHR18916:SF85">
    <property type="entry name" value="TUBULIN-FOLDING COFACTOR B"/>
    <property type="match status" value="1"/>
</dbReference>
<dbReference type="InterPro" id="IPR036859">
    <property type="entry name" value="CAP-Gly_dom_sf"/>
</dbReference>
<organism evidence="8 9">
    <name type="scientific">Rasamsonia emersonii (strain ATCC 16479 / CBS 393.64 / IMI 116815)</name>
    <dbReference type="NCBI Taxonomy" id="1408163"/>
    <lineage>
        <taxon>Eukaryota</taxon>
        <taxon>Fungi</taxon>
        <taxon>Dikarya</taxon>
        <taxon>Ascomycota</taxon>
        <taxon>Pezizomycotina</taxon>
        <taxon>Eurotiomycetes</taxon>
        <taxon>Eurotiomycetidae</taxon>
        <taxon>Eurotiales</taxon>
        <taxon>Trichocomaceae</taxon>
        <taxon>Rasamsonia</taxon>
    </lineage>
</organism>
<dbReference type="InterPro" id="IPR000938">
    <property type="entry name" value="CAP-Gly_domain"/>
</dbReference>
<dbReference type="InterPro" id="IPR029071">
    <property type="entry name" value="Ubiquitin-like_domsf"/>
</dbReference>
<dbReference type="PROSITE" id="PS50245">
    <property type="entry name" value="CAP_GLY_2"/>
    <property type="match status" value="1"/>
</dbReference>
<dbReference type="InterPro" id="IPR045172">
    <property type="entry name" value="TBCB_Ubl"/>
</dbReference>
<evidence type="ECO:0000256" key="5">
    <source>
        <dbReference type="SAM" id="MobiDB-lite"/>
    </source>
</evidence>
<dbReference type="GO" id="GO:0005634">
    <property type="term" value="C:nucleus"/>
    <property type="evidence" value="ECO:0007669"/>
    <property type="project" value="TreeGrafter"/>
</dbReference>
<dbReference type="Proteomes" id="UP000053958">
    <property type="component" value="Unassembled WGS sequence"/>
</dbReference>
<dbReference type="PROSITE" id="PS50053">
    <property type="entry name" value="UBIQUITIN_2"/>
    <property type="match status" value="1"/>
</dbReference>
<feature type="compositionally biased region" description="Polar residues" evidence="5">
    <location>
        <begin position="1"/>
        <end position="28"/>
    </location>
</feature>
<dbReference type="PROSITE" id="PS00845">
    <property type="entry name" value="CAP_GLY_1"/>
    <property type="match status" value="1"/>
</dbReference>
<evidence type="ECO:0000313" key="8">
    <source>
        <dbReference type="EMBL" id="KKA16794.1"/>
    </source>
</evidence>
<evidence type="ECO:0000256" key="4">
    <source>
        <dbReference type="ARBA" id="ARBA00025779"/>
    </source>
</evidence>
<dbReference type="GeneID" id="25321546"/>
<feature type="domain" description="CAP-Gly" evidence="7">
    <location>
        <begin position="221"/>
        <end position="255"/>
    </location>
</feature>
<dbReference type="GO" id="GO:0051010">
    <property type="term" value="F:microtubule plus-end binding"/>
    <property type="evidence" value="ECO:0007669"/>
    <property type="project" value="TreeGrafter"/>
</dbReference>
<feature type="domain" description="Ubiquitin-like" evidence="6">
    <location>
        <begin position="10"/>
        <end position="100"/>
    </location>
</feature>
<evidence type="ECO:0000259" key="6">
    <source>
        <dbReference type="PROSITE" id="PS50053"/>
    </source>
</evidence>
<dbReference type="CDD" id="cd01789">
    <property type="entry name" value="Ubl_TBCB"/>
    <property type="match status" value="1"/>
</dbReference>
<dbReference type="Pfam" id="PF01302">
    <property type="entry name" value="CAP_GLY"/>
    <property type="match status" value="1"/>
</dbReference>
<dbReference type="GO" id="GO:0043014">
    <property type="term" value="F:alpha-tubulin binding"/>
    <property type="evidence" value="ECO:0007669"/>
    <property type="project" value="InterPro"/>
</dbReference>
<dbReference type="InterPro" id="IPR000626">
    <property type="entry name" value="Ubiquitin-like_dom"/>
</dbReference>
<evidence type="ECO:0000256" key="2">
    <source>
        <dbReference type="ARBA" id="ARBA00022490"/>
    </source>
</evidence>
<dbReference type="GO" id="GO:0007023">
    <property type="term" value="P:post-chaperonin tubulin folding pathway"/>
    <property type="evidence" value="ECO:0007669"/>
    <property type="project" value="InterPro"/>
</dbReference>
<proteinExistence type="inferred from homology"/>
<reference evidence="8 9" key="1">
    <citation type="submission" date="2015-04" db="EMBL/GenBank/DDBJ databases">
        <authorList>
            <person name="Heijne W.H."/>
            <person name="Fedorova N.D."/>
            <person name="Nierman W.C."/>
            <person name="Vollebregt A.W."/>
            <person name="Zhao Z."/>
            <person name="Wu L."/>
            <person name="Kumar M."/>
            <person name="Stam H."/>
            <person name="van den Berg M.A."/>
            <person name="Pel H.J."/>
        </authorList>
    </citation>
    <scope>NUCLEOTIDE SEQUENCE [LARGE SCALE GENOMIC DNA]</scope>
    <source>
        <strain evidence="8 9">CBS 393.64</strain>
    </source>
</reference>
<dbReference type="Gene3D" id="2.30.30.190">
    <property type="entry name" value="CAP Gly-rich-like domain"/>
    <property type="match status" value="1"/>
</dbReference>
<dbReference type="SUPFAM" id="SSF54236">
    <property type="entry name" value="Ubiquitin-like"/>
    <property type="match status" value="1"/>
</dbReference>
<evidence type="ECO:0000259" key="7">
    <source>
        <dbReference type="PROSITE" id="PS50245"/>
    </source>
</evidence>
<dbReference type="OrthoDB" id="5295208at2759"/>
<gene>
    <name evidence="8" type="ORF">T310_9614</name>
</gene>
<sequence length="280" mass="30667">MSFQPTPTDVSVIISTASSGPGTESGPSIATERRVTPSWTVSQLKGKLETMTGIPPGNQKLLLKSPGKQDQWIEGDERLVGEWGLTRGCEIEVHDTRPPSARPNFSDLSSVEKYELPTETYEALPNSVLAWKKANKLGRFDPNAQTPEQLMQAQAAKDQEEVQKRDVNTSLGITVSARAIILPSSPPHVRRGTIRYVGPVPEIPFPGLKGKVDNQEGPLPIWVGIELDEPTGKNDGSIGGKRYFECLDKRGVFVKPDKVEVGDFPPLDLDDELNDAMEEI</sequence>
<dbReference type="PANTHER" id="PTHR18916">
    <property type="entry name" value="DYNACTIN 1-RELATED MICROTUBULE-BINDING"/>
    <property type="match status" value="1"/>
</dbReference>
<dbReference type="GO" id="GO:0031122">
    <property type="term" value="P:cytoplasmic microtubule organization"/>
    <property type="evidence" value="ECO:0007669"/>
    <property type="project" value="EnsemblFungi"/>
</dbReference>
<keyword evidence="3" id="KW-0143">Chaperone</keyword>
<evidence type="ECO:0000256" key="3">
    <source>
        <dbReference type="ARBA" id="ARBA00023186"/>
    </source>
</evidence>